<protein>
    <submittedName>
        <fullName evidence="1">Uncharacterized protein</fullName>
    </submittedName>
</protein>
<keyword evidence="2" id="KW-1185">Reference proteome</keyword>
<reference evidence="1" key="1">
    <citation type="journal article" date="2023" name="G3 (Bethesda)">
        <title>A reference genome for the long-term kleptoplast-retaining sea slug Elysia crispata morphotype clarki.</title>
        <authorList>
            <person name="Eastman K.E."/>
            <person name="Pendleton A.L."/>
            <person name="Shaikh M.A."/>
            <person name="Suttiyut T."/>
            <person name="Ogas R."/>
            <person name="Tomko P."/>
            <person name="Gavelis G."/>
            <person name="Widhalm J.R."/>
            <person name="Wisecaver J.H."/>
        </authorList>
    </citation>
    <scope>NUCLEOTIDE SEQUENCE</scope>
    <source>
        <strain evidence="1">ECLA1</strain>
    </source>
</reference>
<dbReference type="EMBL" id="JAWDGP010003469">
    <property type="protein sequence ID" value="KAK3774102.1"/>
    <property type="molecule type" value="Genomic_DNA"/>
</dbReference>
<proteinExistence type="predicted"/>
<organism evidence="1 2">
    <name type="scientific">Elysia crispata</name>
    <name type="common">lettuce slug</name>
    <dbReference type="NCBI Taxonomy" id="231223"/>
    <lineage>
        <taxon>Eukaryota</taxon>
        <taxon>Metazoa</taxon>
        <taxon>Spiralia</taxon>
        <taxon>Lophotrochozoa</taxon>
        <taxon>Mollusca</taxon>
        <taxon>Gastropoda</taxon>
        <taxon>Heterobranchia</taxon>
        <taxon>Euthyneura</taxon>
        <taxon>Panpulmonata</taxon>
        <taxon>Sacoglossa</taxon>
        <taxon>Placobranchoidea</taxon>
        <taxon>Plakobranchidae</taxon>
        <taxon>Elysia</taxon>
    </lineage>
</organism>
<name>A0AAE0ZT54_9GAST</name>
<accession>A0AAE0ZT54</accession>
<gene>
    <name evidence="1" type="ORF">RRG08_030184</name>
</gene>
<evidence type="ECO:0000313" key="2">
    <source>
        <dbReference type="Proteomes" id="UP001283361"/>
    </source>
</evidence>
<dbReference type="Proteomes" id="UP001283361">
    <property type="component" value="Unassembled WGS sequence"/>
</dbReference>
<evidence type="ECO:0000313" key="1">
    <source>
        <dbReference type="EMBL" id="KAK3774102.1"/>
    </source>
</evidence>
<comment type="caution">
    <text evidence="1">The sequence shown here is derived from an EMBL/GenBank/DDBJ whole genome shotgun (WGS) entry which is preliminary data.</text>
</comment>
<sequence>MLLEDLGWKGLGVSSCEMMVREGAASFSPLSSLTHLSIPFSPPSSSNQEVGNMTAIQCQPVSGEAAVYWVYSGNDRSPGLVPWGETPLSAWLQTADCGLRDGSVYSRLLMQPLLSQGWNDRRLEEFTS</sequence>
<dbReference type="AlphaFoldDB" id="A0AAE0ZT54"/>